<dbReference type="OrthoDB" id="9777975at2"/>
<dbReference type="InterPro" id="IPR029058">
    <property type="entry name" value="AB_hydrolase_fold"/>
</dbReference>
<evidence type="ECO:0000313" key="4">
    <source>
        <dbReference type="Proteomes" id="UP000244168"/>
    </source>
</evidence>
<comment type="caution">
    <text evidence="3">The sequence shown here is derived from an EMBL/GenBank/DDBJ whole genome shotgun (WGS) entry which is preliminary data.</text>
</comment>
<dbReference type="AlphaFoldDB" id="A0A2T5J7U2"/>
<evidence type="ECO:0000259" key="2">
    <source>
        <dbReference type="Pfam" id="PF20434"/>
    </source>
</evidence>
<dbReference type="InterPro" id="IPR049492">
    <property type="entry name" value="BD-FAE-like_dom"/>
</dbReference>
<accession>A0A2T5J7U2</accession>
<evidence type="ECO:0000313" key="3">
    <source>
        <dbReference type="EMBL" id="PTQ95528.1"/>
    </source>
</evidence>
<keyword evidence="1" id="KW-0378">Hydrolase</keyword>
<reference evidence="3 4" key="1">
    <citation type="submission" date="2018-04" db="EMBL/GenBank/DDBJ databases">
        <title>Genomic Encyclopedia of Archaeal and Bacterial Type Strains, Phase II (KMG-II): from individual species to whole genera.</title>
        <authorList>
            <person name="Goeker M."/>
        </authorList>
    </citation>
    <scope>NUCLEOTIDE SEQUENCE [LARGE SCALE GENOMIC DNA]</scope>
    <source>
        <strain evidence="3 4">DSM 26809</strain>
    </source>
</reference>
<dbReference type="PANTHER" id="PTHR48081">
    <property type="entry name" value="AB HYDROLASE SUPERFAMILY PROTEIN C4A8.06C"/>
    <property type="match status" value="1"/>
</dbReference>
<dbReference type="EMBL" id="QAOQ01000005">
    <property type="protein sequence ID" value="PTQ95528.1"/>
    <property type="molecule type" value="Genomic_DNA"/>
</dbReference>
<proteinExistence type="predicted"/>
<dbReference type="GO" id="GO:0016787">
    <property type="term" value="F:hydrolase activity"/>
    <property type="evidence" value="ECO:0007669"/>
    <property type="project" value="UniProtKB-KW"/>
</dbReference>
<dbReference type="PANTHER" id="PTHR48081:SF13">
    <property type="entry name" value="ALPHA_BETA HYDROLASE"/>
    <property type="match status" value="1"/>
</dbReference>
<keyword evidence="4" id="KW-1185">Reference proteome</keyword>
<dbReference type="Gene3D" id="3.40.50.1820">
    <property type="entry name" value="alpha/beta hydrolase"/>
    <property type="match status" value="1"/>
</dbReference>
<protein>
    <submittedName>
        <fullName evidence="3">Acetyl esterase/lipase</fullName>
    </submittedName>
</protein>
<dbReference type="Pfam" id="PF20434">
    <property type="entry name" value="BD-FAE"/>
    <property type="match status" value="1"/>
</dbReference>
<dbReference type="Proteomes" id="UP000244168">
    <property type="component" value="Unassembled WGS sequence"/>
</dbReference>
<evidence type="ECO:0000256" key="1">
    <source>
        <dbReference type="ARBA" id="ARBA00022801"/>
    </source>
</evidence>
<dbReference type="SUPFAM" id="SSF53474">
    <property type="entry name" value="alpha/beta-Hydrolases"/>
    <property type="match status" value="1"/>
</dbReference>
<name>A0A2T5J7U2_9SPHI</name>
<gene>
    <name evidence="3" type="ORF">C8P68_10533</name>
</gene>
<dbReference type="InterPro" id="IPR050300">
    <property type="entry name" value="GDXG_lipolytic_enzyme"/>
</dbReference>
<sequence>MARRERHLAGLFYLHLMKKYLLLLSLFCAGKTMAQSKEWLTGVPDTSFNINKDYRQNLKTYPFIKIAPDSVTAAVKEQRNLVYCQLGDRQLHIDAFTPVKKSKPTPAIIMVHGGGWRSGNHTQHIPLAQHLAALGYASFTVEYRLSTEALYPAGVNDIKSAIQWMHANAKKFNIDTNKIAILGFSAGGQLAALVGMTSGLNKFDALNFNKPHSSAVQAVIDIDGTLSFVSPDAWETQNQQTVAPSAWWMGYKRTERLDLWEEASPLSYAERNKLPFLFLNSSVERMHAGRDVFKTMMDKKGVYTQIINFKDTPHTFCLYRPWFDDVVKDIDVFLAKVFK</sequence>
<feature type="domain" description="BD-FAE-like" evidence="2">
    <location>
        <begin position="94"/>
        <end position="280"/>
    </location>
</feature>
<organism evidence="3 4">
    <name type="scientific">Mucilaginibacter yixingensis</name>
    <dbReference type="NCBI Taxonomy" id="1295612"/>
    <lineage>
        <taxon>Bacteria</taxon>
        <taxon>Pseudomonadati</taxon>
        <taxon>Bacteroidota</taxon>
        <taxon>Sphingobacteriia</taxon>
        <taxon>Sphingobacteriales</taxon>
        <taxon>Sphingobacteriaceae</taxon>
        <taxon>Mucilaginibacter</taxon>
    </lineage>
</organism>